<dbReference type="GO" id="GO:0015074">
    <property type="term" value="P:DNA integration"/>
    <property type="evidence" value="ECO:0007669"/>
    <property type="project" value="InterPro"/>
</dbReference>
<dbReference type="GO" id="GO:0006508">
    <property type="term" value="P:proteolysis"/>
    <property type="evidence" value="ECO:0007669"/>
    <property type="project" value="UniProtKB-KW"/>
</dbReference>
<sequence length="672" mass="75805">MKDPFFLSSANQPGLTLVTQQITEENYNSWSRAMKKALNAKHKLGFINGLVSRPDPELDAEQFETWQCVNDIVIIWILNSVSKEIVASLVYTDSAEELWNDLKEKFQHGNGSRIFEFKRDLVNLSQGLDDSYAHIRGQILLMEPLPSINEVLSLVVQEEKHRAIGASSPQLNLLSLQEISMCLHSLEEEEKMRKRGRDSSMHGLKQVAHNVIGGESQLAQDSSSNLTMNASQVQQLIQSLNSKKLQEIASNATTQVVTPVGIVLIASLTRSTSSKQDWILDSGATIHIACDLSLFQTIHTSQNYSVSLPNNEQFQANFIRTVVVCSNITLKNVLYVPDFCVNLLSVSAFLSNTTFDITISSSNFTIQDTKMLKKIGKGCIKAFYAMIKTQFSKKIKCFRSDNAKELAATDFLQEKGVLHHFSCPYRPQQNAVVERKHQHLLNVARALYFQSQVPITFLGECVSTAAFLINRTPSSLLKMKSPFELLFEKSPNYKAMKIFGCLAYATTNTSSRLKFDPRADTTVFFGYPFGYKGYKLYNLRTKQFLISMDVIFHEDTMPFAQNPHTQLNNDIFFDVVLPNPILDSEPLPNAPTIPSVPKIPQPSTTTNTQSQILPLIENQISPSTSIQPRRSTRTKHTPSYLHDYICHTKSPYPISNFISNHRLNHTYHNSIY</sequence>
<evidence type="ECO:0000313" key="4">
    <source>
        <dbReference type="Proteomes" id="UP000515211"/>
    </source>
</evidence>
<dbReference type="InterPro" id="IPR001584">
    <property type="entry name" value="Integrase_cat-core"/>
</dbReference>
<dbReference type="OrthoDB" id="1750639at2759"/>
<dbReference type="PROSITE" id="PS50994">
    <property type="entry name" value="INTEGRASE"/>
    <property type="match status" value="1"/>
</dbReference>
<dbReference type="AlphaFoldDB" id="A0A6P4D1F6"/>
<dbReference type="InterPro" id="IPR057670">
    <property type="entry name" value="SH3_retrovirus"/>
</dbReference>
<proteinExistence type="predicted"/>
<dbReference type="GO" id="GO:0003676">
    <property type="term" value="F:nucleic acid binding"/>
    <property type="evidence" value="ECO:0007669"/>
    <property type="project" value="InterPro"/>
</dbReference>
<dbReference type="InterPro" id="IPR029472">
    <property type="entry name" value="Copia-like_N"/>
</dbReference>
<feature type="domain" description="Integrase catalytic" evidence="3">
    <location>
        <begin position="305"/>
        <end position="490"/>
    </location>
</feature>
<dbReference type="PANTHER" id="PTHR42648:SF31">
    <property type="entry name" value="RNA-DIRECTED DNA POLYMERASE"/>
    <property type="match status" value="1"/>
</dbReference>
<dbReference type="SUPFAM" id="SSF53098">
    <property type="entry name" value="Ribonuclease H-like"/>
    <property type="match status" value="1"/>
</dbReference>
<dbReference type="GO" id="GO:0008233">
    <property type="term" value="F:peptidase activity"/>
    <property type="evidence" value="ECO:0007669"/>
    <property type="project" value="UniProtKB-KW"/>
</dbReference>
<reference evidence="5" key="2">
    <citation type="submission" date="2025-08" db="UniProtKB">
        <authorList>
            <consortium name="RefSeq"/>
        </authorList>
    </citation>
    <scope>IDENTIFICATION</scope>
    <source>
        <tissue evidence="5">Whole plant</tissue>
    </source>
</reference>
<dbReference type="KEGG" id="adu:107484813"/>
<organism evidence="4 5">
    <name type="scientific">Arachis duranensis</name>
    <name type="common">Wild peanut</name>
    <dbReference type="NCBI Taxonomy" id="130453"/>
    <lineage>
        <taxon>Eukaryota</taxon>
        <taxon>Viridiplantae</taxon>
        <taxon>Streptophyta</taxon>
        <taxon>Embryophyta</taxon>
        <taxon>Tracheophyta</taxon>
        <taxon>Spermatophyta</taxon>
        <taxon>Magnoliopsida</taxon>
        <taxon>eudicotyledons</taxon>
        <taxon>Gunneridae</taxon>
        <taxon>Pentapetalae</taxon>
        <taxon>rosids</taxon>
        <taxon>fabids</taxon>
        <taxon>Fabales</taxon>
        <taxon>Fabaceae</taxon>
        <taxon>Papilionoideae</taxon>
        <taxon>50 kb inversion clade</taxon>
        <taxon>dalbergioids sensu lato</taxon>
        <taxon>Dalbergieae</taxon>
        <taxon>Pterocarpus clade</taxon>
        <taxon>Arachis</taxon>
    </lineage>
</organism>
<dbReference type="InterPro" id="IPR001849">
    <property type="entry name" value="PH_domain"/>
</dbReference>
<evidence type="ECO:0000259" key="3">
    <source>
        <dbReference type="PROSITE" id="PS50994"/>
    </source>
</evidence>
<dbReference type="Proteomes" id="UP000515211">
    <property type="component" value="Chromosome 4"/>
</dbReference>
<feature type="domain" description="PH" evidence="2">
    <location>
        <begin position="1"/>
        <end position="39"/>
    </location>
</feature>
<keyword evidence="1" id="KW-0378">Hydrolase</keyword>
<evidence type="ECO:0000259" key="2">
    <source>
        <dbReference type="PROSITE" id="PS50003"/>
    </source>
</evidence>
<dbReference type="PROSITE" id="PS50003">
    <property type="entry name" value="PH_DOMAIN"/>
    <property type="match status" value="1"/>
</dbReference>
<dbReference type="PANTHER" id="PTHR42648">
    <property type="entry name" value="TRANSPOSASE, PUTATIVE-RELATED"/>
    <property type="match status" value="1"/>
</dbReference>
<dbReference type="InterPro" id="IPR039537">
    <property type="entry name" value="Retrotran_Ty1/copia-like"/>
</dbReference>
<reference evidence="4" key="1">
    <citation type="journal article" date="2016" name="Nat. Genet.">
        <title>The genome sequences of Arachis duranensis and Arachis ipaensis, the diploid ancestors of cultivated peanut.</title>
        <authorList>
            <person name="Bertioli D.J."/>
            <person name="Cannon S.B."/>
            <person name="Froenicke L."/>
            <person name="Huang G."/>
            <person name="Farmer A.D."/>
            <person name="Cannon E.K."/>
            <person name="Liu X."/>
            <person name="Gao D."/>
            <person name="Clevenger J."/>
            <person name="Dash S."/>
            <person name="Ren L."/>
            <person name="Moretzsohn M.C."/>
            <person name="Shirasawa K."/>
            <person name="Huang W."/>
            <person name="Vidigal B."/>
            <person name="Abernathy B."/>
            <person name="Chu Y."/>
            <person name="Niederhuth C.E."/>
            <person name="Umale P."/>
            <person name="Araujo A.C."/>
            <person name="Kozik A."/>
            <person name="Kim K.D."/>
            <person name="Burow M.D."/>
            <person name="Varshney R.K."/>
            <person name="Wang X."/>
            <person name="Zhang X."/>
            <person name="Barkley N."/>
            <person name="Guimaraes P.M."/>
            <person name="Isobe S."/>
            <person name="Guo B."/>
            <person name="Liao B."/>
            <person name="Stalker H.T."/>
            <person name="Schmitz R.J."/>
            <person name="Scheffler B.E."/>
            <person name="Leal-Bertioli S.C."/>
            <person name="Xun X."/>
            <person name="Jackson S.A."/>
            <person name="Michelmore R."/>
            <person name="Ozias-Akins P."/>
        </authorList>
    </citation>
    <scope>NUCLEOTIDE SEQUENCE [LARGE SCALE GENOMIC DNA]</scope>
    <source>
        <strain evidence="4">cv. V14167</strain>
    </source>
</reference>
<keyword evidence="4" id="KW-1185">Reference proteome</keyword>
<dbReference type="InterPro" id="IPR054722">
    <property type="entry name" value="PolX-like_BBD"/>
</dbReference>
<dbReference type="GeneID" id="107484813"/>
<dbReference type="Pfam" id="PF14244">
    <property type="entry name" value="Retrotran_gag_3"/>
    <property type="match status" value="1"/>
</dbReference>
<dbReference type="InterPro" id="IPR036397">
    <property type="entry name" value="RNaseH_sf"/>
</dbReference>
<dbReference type="RefSeq" id="XP_015960841.1">
    <property type="nucleotide sequence ID" value="XM_016105355.1"/>
</dbReference>
<dbReference type="Pfam" id="PF25597">
    <property type="entry name" value="SH3_retrovirus"/>
    <property type="match status" value="1"/>
</dbReference>
<protein>
    <submittedName>
        <fullName evidence="5">Uncharacterized protein LOC107484813</fullName>
    </submittedName>
</protein>
<accession>A0A6P4D1F6</accession>
<dbReference type="Gene3D" id="3.30.420.10">
    <property type="entry name" value="Ribonuclease H-like superfamily/Ribonuclease H"/>
    <property type="match status" value="1"/>
</dbReference>
<name>A0A6P4D1F6_ARADU</name>
<dbReference type="Pfam" id="PF22936">
    <property type="entry name" value="Pol_BBD"/>
    <property type="match status" value="1"/>
</dbReference>
<evidence type="ECO:0000313" key="5">
    <source>
        <dbReference type="RefSeq" id="XP_015960841.1"/>
    </source>
</evidence>
<gene>
    <name evidence="5" type="primary">LOC107484813</name>
</gene>
<keyword evidence="1" id="KW-0645">Protease</keyword>
<evidence type="ECO:0000256" key="1">
    <source>
        <dbReference type="ARBA" id="ARBA00022670"/>
    </source>
</evidence>
<dbReference type="InterPro" id="IPR012337">
    <property type="entry name" value="RNaseH-like_sf"/>
</dbReference>